<evidence type="ECO:0000259" key="4">
    <source>
        <dbReference type="PROSITE" id="PS50995"/>
    </source>
</evidence>
<dbReference type="InterPro" id="IPR023187">
    <property type="entry name" value="Tscrpt_reg_MarR-type_CS"/>
</dbReference>
<keyword evidence="1" id="KW-0805">Transcription regulation</keyword>
<evidence type="ECO:0000256" key="2">
    <source>
        <dbReference type="ARBA" id="ARBA00023125"/>
    </source>
</evidence>
<keyword evidence="6" id="KW-1185">Reference proteome</keyword>
<dbReference type="InterPro" id="IPR036388">
    <property type="entry name" value="WH-like_DNA-bd_sf"/>
</dbReference>
<dbReference type="Gene3D" id="1.10.10.10">
    <property type="entry name" value="Winged helix-like DNA-binding domain superfamily/Winged helix DNA-binding domain"/>
    <property type="match status" value="1"/>
</dbReference>
<dbReference type="Pfam" id="PF01047">
    <property type="entry name" value="MarR"/>
    <property type="match status" value="1"/>
</dbReference>
<reference evidence="5" key="1">
    <citation type="submission" date="2022-10" db="EMBL/GenBank/DDBJ databases">
        <authorList>
            <person name="Koch H."/>
        </authorList>
    </citation>
    <scope>NUCLEOTIDE SEQUENCE</scope>
    <source>
        <strain evidence="5">DNF</strain>
    </source>
</reference>
<dbReference type="PROSITE" id="PS50995">
    <property type="entry name" value="HTH_MARR_2"/>
    <property type="match status" value="1"/>
</dbReference>
<dbReference type="KEGG" id="nti:DNFV4_00820"/>
<gene>
    <name evidence="5" type="ORF">DNFV4_00820</name>
</gene>
<evidence type="ECO:0000313" key="6">
    <source>
        <dbReference type="Proteomes" id="UP001179121"/>
    </source>
</evidence>
<dbReference type="GO" id="GO:0003700">
    <property type="term" value="F:DNA-binding transcription factor activity"/>
    <property type="evidence" value="ECO:0007669"/>
    <property type="project" value="InterPro"/>
</dbReference>
<proteinExistence type="predicted"/>
<evidence type="ECO:0000256" key="1">
    <source>
        <dbReference type="ARBA" id="ARBA00023015"/>
    </source>
</evidence>
<dbReference type="SMART" id="SM00347">
    <property type="entry name" value="HTH_MARR"/>
    <property type="match status" value="1"/>
</dbReference>
<dbReference type="SUPFAM" id="SSF46785">
    <property type="entry name" value="Winged helix' DNA-binding domain"/>
    <property type="match status" value="1"/>
</dbReference>
<evidence type="ECO:0000313" key="5">
    <source>
        <dbReference type="EMBL" id="CAI4030392.1"/>
    </source>
</evidence>
<dbReference type="EMBL" id="OX365700">
    <property type="protein sequence ID" value="CAI4030392.1"/>
    <property type="molecule type" value="Genomic_DNA"/>
</dbReference>
<dbReference type="InterPro" id="IPR000835">
    <property type="entry name" value="HTH_MarR-typ"/>
</dbReference>
<sequence length="153" mass="17221">MSSPKLPDLKDDPHLKVIRPLVEAYLAFSRADNRHIRAMKLTPAQFDVIATLGDTDGLTCSELSQATLVTKGTLTGVLDRLAAKGLIRRDPDPQDRRAVRIRLTDKGDALFRKTYGAHIMYLRPFFERALNKHQAGQAAELLVRIRDSFTQPR</sequence>
<dbReference type="AlphaFoldDB" id="A0AA86MWQ9"/>
<organism evidence="5 6">
    <name type="scientific">Nitrospira tepida</name>
    <dbReference type="NCBI Taxonomy" id="2973512"/>
    <lineage>
        <taxon>Bacteria</taxon>
        <taxon>Pseudomonadati</taxon>
        <taxon>Nitrospirota</taxon>
        <taxon>Nitrospiria</taxon>
        <taxon>Nitrospirales</taxon>
        <taxon>Nitrospiraceae</taxon>
        <taxon>Nitrospira</taxon>
    </lineage>
</organism>
<dbReference type="PANTHER" id="PTHR42756:SF1">
    <property type="entry name" value="TRANSCRIPTIONAL REPRESSOR OF EMRAB OPERON"/>
    <property type="match status" value="1"/>
</dbReference>
<keyword evidence="3" id="KW-0804">Transcription</keyword>
<dbReference type="InterPro" id="IPR036390">
    <property type="entry name" value="WH_DNA-bd_sf"/>
</dbReference>
<protein>
    <recommendedName>
        <fullName evidence="4">HTH marR-type domain-containing protein</fullName>
    </recommendedName>
</protein>
<feature type="domain" description="HTH marR-type" evidence="4">
    <location>
        <begin position="14"/>
        <end position="147"/>
    </location>
</feature>
<accession>A0AA86MWQ9</accession>
<keyword evidence="2" id="KW-0238">DNA-binding</keyword>
<dbReference type="Proteomes" id="UP001179121">
    <property type="component" value="Chromosome"/>
</dbReference>
<dbReference type="PANTHER" id="PTHR42756">
    <property type="entry name" value="TRANSCRIPTIONAL REGULATOR, MARR"/>
    <property type="match status" value="1"/>
</dbReference>
<dbReference type="GO" id="GO:0003677">
    <property type="term" value="F:DNA binding"/>
    <property type="evidence" value="ECO:0007669"/>
    <property type="project" value="UniProtKB-KW"/>
</dbReference>
<dbReference type="PRINTS" id="PR00598">
    <property type="entry name" value="HTHMARR"/>
</dbReference>
<dbReference type="PROSITE" id="PS01117">
    <property type="entry name" value="HTH_MARR_1"/>
    <property type="match status" value="1"/>
</dbReference>
<evidence type="ECO:0000256" key="3">
    <source>
        <dbReference type="ARBA" id="ARBA00023163"/>
    </source>
</evidence>
<name>A0AA86MWQ9_9BACT</name>